<dbReference type="InterPro" id="IPR000485">
    <property type="entry name" value="AsnC-type_HTH_dom"/>
</dbReference>
<dbReference type="Proteomes" id="UP000248198">
    <property type="component" value="Unassembled WGS sequence"/>
</dbReference>
<dbReference type="RefSeq" id="WP_110827888.1">
    <property type="nucleotide sequence ID" value="NZ_QKLU01000002.1"/>
</dbReference>
<dbReference type="Pfam" id="PF01037">
    <property type="entry name" value="AsnC_trans_reg"/>
    <property type="match status" value="1"/>
</dbReference>
<organism evidence="5 6">
    <name type="scientific">Pedobacter nutrimenti</name>
    <dbReference type="NCBI Taxonomy" id="1241337"/>
    <lineage>
        <taxon>Bacteria</taxon>
        <taxon>Pseudomonadati</taxon>
        <taxon>Bacteroidota</taxon>
        <taxon>Sphingobacteriia</taxon>
        <taxon>Sphingobacteriales</taxon>
        <taxon>Sphingobacteriaceae</taxon>
        <taxon>Pedobacter</taxon>
    </lineage>
</organism>
<reference evidence="5 6" key="1">
    <citation type="submission" date="2018-06" db="EMBL/GenBank/DDBJ databases">
        <title>Genomic Encyclopedia of Archaeal and Bacterial Type Strains, Phase II (KMG-II): from individual species to whole genera.</title>
        <authorList>
            <person name="Goeker M."/>
        </authorList>
    </citation>
    <scope>NUCLEOTIDE SEQUENCE [LARGE SCALE GENOMIC DNA]</scope>
    <source>
        <strain evidence="5 6">DSM 27372</strain>
    </source>
</reference>
<gene>
    <name evidence="5" type="ORF">B0O44_102135</name>
</gene>
<dbReference type="EMBL" id="QKLU01000002">
    <property type="protein sequence ID" value="PYF75585.1"/>
    <property type="molecule type" value="Genomic_DNA"/>
</dbReference>
<evidence type="ECO:0000256" key="2">
    <source>
        <dbReference type="ARBA" id="ARBA00023125"/>
    </source>
</evidence>
<evidence type="ECO:0000259" key="4">
    <source>
        <dbReference type="PROSITE" id="PS50956"/>
    </source>
</evidence>
<dbReference type="AlphaFoldDB" id="A0A318UNE2"/>
<dbReference type="GO" id="GO:0005829">
    <property type="term" value="C:cytosol"/>
    <property type="evidence" value="ECO:0007669"/>
    <property type="project" value="TreeGrafter"/>
</dbReference>
<dbReference type="SUPFAM" id="SSF46785">
    <property type="entry name" value="Winged helix' DNA-binding domain"/>
    <property type="match status" value="1"/>
</dbReference>
<name>A0A318UNE2_9SPHI</name>
<dbReference type="CDD" id="cd00090">
    <property type="entry name" value="HTH_ARSR"/>
    <property type="match status" value="1"/>
</dbReference>
<dbReference type="PROSITE" id="PS50956">
    <property type="entry name" value="HTH_ASNC_2"/>
    <property type="match status" value="1"/>
</dbReference>
<dbReference type="InterPro" id="IPR036390">
    <property type="entry name" value="WH_DNA-bd_sf"/>
</dbReference>
<proteinExistence type="predicted"/>
<evidence type="ECO:0000313" key="5">
    <source>
        <dbReference type="EMBL" id="PYF75585.1"/>
    </source>
</evidence>
<dbReference type="InterPro" id="IPR019887">
    <property type="entry name" value="Tscrpt_reg_AsnC/Lrp_C"/>
</dbReference>
<accession>A0A318UNE2</accession>
<dbReference type="OrthoDB" id="9800326at2"/>
<keyword evidence="3" id="KW-0804">Transcription</keyword>
<keyword evidence="6" id="KW-1185">Reference proteome</keyword>
<dbReference type="GO" id="GO:0043565">
    <property type="term" value="F:sequence-specific DNA binding"/>
    <property type="evidence" value="ECO:0007669"/>
    <property type="project" value="InterPro"/>
</dbReference>
<sequence length="155" mass="17750">MNIPALDETDKGILNLLQKDAHLTIDQLAKQLKKSKTPIFQRIKRLKEQGYIKAFVALLDQQKISPLFIAFPHIHLTSHSEAVLRQFQDQVSQFPEVMECYHLTGDVDFMLKIVLPDMQAYNNFLREKLASLPNIGNVHSYLVLSQAKHDTALIL</sequence>
<evidence type="ECO:0000256" key="1">
    <source>
        <dbReference type="ARBA" id="ARBA00023015"/>
    </source>
</evidence>
<protein>
    <submittedName>
        <fullName evidence="5">Lrp/AsnC family leucine-responsive transcriptional regulator</fullName>
    </submittedName>
</protein>
<feature type="domain" description="HTH asnC-type" evidence="4">
    <location>
        <begin position="6"/>
        <end position="72"/>
    </location>
</feature>
<evidence type="ECO:0000256" key="3">
    <source>
        <dbReference type="ARBA" id="ARBA00023163"/>
    </source>
</evidence>
<dbReference type="PANTHER" id="PTHR30154">
    <property type="entry name" value="LEUCINE-RESPONSIVE REGULATORY PROTEIN"/>
    <property type="match status" value="1"/>
</dbReference>
<keyword evidence="1" id="KW-0805">Transcription regulation</keyword>
<dbReference type="SMART" id="SM00344">
    <property type="entry name" value="HTH_ASNC"/>
    <property type="match status" value="1"/>
</dbReference>
<evidence type="ECO:0000313" key="6">
    <source>
        <dbReference type="Proteomes" id="UP000248198"/>
    </source>
</evidence>
<dbReference type="GO" id="GO:0043200">
    <property type="term" value="P:response to amino acid"/>
    <property type="evidence" value="ECO:0007669"/>
    <property type="project" value="TreeGrafter"/>
</dbReference>
<comment type="caution">
    <text evidence="5">The sequence shown here is derived from an EMBL/GenBank/DDBJ whole genome shotgun (WGS) entry which is preliminary data.</text>
</comment>
<dbReference type="InterPro" id="IPR011991">
    <property type="entry name" value="ArsR-like_HTH"/>
</dbReference>
<dbReference type="Gene3D" id="3.30.70.920">
    <property type="match status" value="1"/>
</dbReference>
<dbReference type="PANTHER" id="PTHR30154:SF34">
    <property type="entry name" value="TRANSCRIPTIONAL REGULATOR AZLB"/>
    <property type="match status" value="1"/>
</dbReference>
<dbReference type="InterPro" id="IPR036388">
    <property type="entry name" value="WH-like_DNA-bd_sf"/>
</dbReference>
<dbReference type="InterPro" id="IPR011008">
    <property type="entry name" value="Dimeric_a/b-barrel"/>
</dbReference>
<dbReference type="Pfam" id="PF13412">
    <property type="entry name" value="HTH_24"/>
    <property type="match status" value="1"/>
</dbReference>
<keyword evidence="2" id="KW-0238">DNA-binding</keyword>
<dbReference type="Gene3D" id="1.10.10.10">
    <property type="entry name" value="Winged helix-like DNA-binding domain superfamily/Winged helix DNA-binding domain"/>
    <property type="match status" value="1"/>
</dbReference>
<dbReference type="GO" id="GO:0006355">
    <property type="term" value="P:regulation of DNA-templated transcription"/>
    <property type="evidence" value="ECO:0007669"/>
    <property type="project" value="UniProtKB-ARBA"/>
</dbReference>
<dbReference type="InterPro" id="IPR019888">
    <property type="entry name" value="Tscrpt_reg_AsnC-like"/>
</dbReference>
<dbReference type="PRINTS" id="PR00033">
    <property type="entry name" value="HTHASNC"/>
</dbReference>
<dbReference type="SUPFAM" id="SSF54909">
    <property type="entry name" value="Dimeric alpha+beta barrel"/>
    <property type="match status" value="1"/>
</dbReference>